<accession>A0AAD8FTU4</accession>
<dbReference type="GO" id="GO:0005737">
    <property type="term" value="C:cytoplasm"/>
    <property type="evidence" value="ECO:0007669"/>
    <property type="project" value="UniProtKB-SubCell"/>
</dbReference>
<evidence type="ECO:0000256" key="3">
    <source>
        <dbReference type="ARBA" id="ARBA00022475"/>
    </source>
</evidence>
<comment type="subcellular location">
    <subcellularLocation>
        <location evidence="2 11">Cell membrane</location>
        <topology evidence="2 11">Peripheral membrane protein</topology>
        <orientation evidence="2 11">Cytoplasmic side</orientation>
    </subcellularLocation>
    <subcellularLocation>
        <location evidence="11">Cytoplasm</location>
    </subcellularLocation>
    <subcellularLocation>
        <location evidence="1 11">Nucleus</location>
    </subcellularLocation>
    <text evidence="11">Recruited to the cell membrane by interaction with membrane proteins.</text>
</comment>
<dbReference type="InterPro" id="IPR050614">
    <property type="entry name" value="Synaptic_Scaffolding_LAP-MAGUK"/>
</dbReference>
<dbReference type="GO" id="GO:0098887">
    <property type="term" value="P:neurotransmitter receptor transport, endosome to postsynaptic membrane"/>
    <property type="evidence" value="ECO:0007669"/>
    <property type="project" value="TreeGrafter"/>
</dbReference>
<sequence>MAHIPGLPVTAVVQRIEIHKLRQGENLILGFSIGGGIDQDPGQNPYSEDKSDKGIYVTRVSEGGPAEVAGLHTGDKIMQVNGWDMTMVTHDQARKRLTKKNEDVVRLLVTRTNLETVVRQSMQ</sequence>
<organism evidence="14 15">
    <name type="scientific">Acipenser oxyrinchus oxyrinchus</name>
    <dbReference type="NCBI Taxonomy" id="40147"/>
    <lineage>
        <taxon>Eukaryota</taxon>
        <taxon>Metazoa</taxon>
        <taxon>Chordata</taxon>
        <taxon>Craniata</taxon>
        <taxon>Vertebrata</taxon>
        <taxon>Euteleostomi</taxon>
        <taxon>Actinopterygii</taxon>
        <taxon>Chondrostei</taxon>
        <taxon>Acipenseriformes</taxon>
        <taxon>Acipenseridae</taxon>
        <taxon>Acipenser</taxon>
    </lineage>
</organism>
<dbReference type="GO" id="GO:0019901">
    <property type="term" value="F:protein kinase binding"/>
    <property type="evidence" value="ECO:0007669"/>
    <property type="project" value="TreeGrafter"/>
</dbReference>
<evidence type="ECO:0000256" key="11">
    <source>
        <dbReference type="PIRNR" id="PIRNR037712"/>
    </source>
</evidence>
<dbReference type="EMBL" id="JAGXEW010000026">
    <property type="protein sequence ID" value="KAK1157035.1"/>
    <property type="molecule type" value="Genomic_DNA"/>
</dbReference>
<evidence type="ECO:0000256" key="8">
    <source>
        <dbReference type="ARBA" id="ARBA00023136"/>
    </source>
</evidence>
<dbReference type="GO" id="GO:0016323">
    <property type="term" value="C:basolateral plasma membrane"/>
    <property type="evidence" value="ECO:0007669"/>
    <property type="project" value="TreeGrafter"/>
</dbReference>
<reference evidence="14" key="1">
    <citation type="submission" date="2022-02" db="EMBL/GenBank/DDBJ databases">
        <title>Atlantic sturgeon de novo genome assembly.</title>
        <authorList>
            <person name="Stock M."/>
            <person name="Klopp C."/>
            <person name="Guiguen Y."/>
            <person name="Cabau C."/>
            <person name="Parinello H."/>
            <person name="Santidrian Yebra-Pimentel E."/>
            <person name="Kuhl H."/>
            <person name="Dirks R.P."/>
            <person name="Guessner J."/>
            <person name="Wuertz S."/>
            <person name="Du K."/>
            <person name="Schartl M."/>
        </authorList>
    </citation>
    <scope>NUCLEOTIDE SEQUENCE</scope>
    <source>
        <strain evidence="14">STURGEONOMICS-FGT-2020</strain>
        <tissue evidence="14">Whole blood</tissue>
    </source>
</reference>
<keyword evidence="4 11" id="KW-0963">Cytoplasm</keyword>
<keyword evidence="7" id="KW-0007">Acetylation</keyword>
<evidence type="ECO:0000256" key="1">
    <source>
        <dbReference type="ARBA" id="ARBA00004123"/>
    </source>
</evidence>
<dbReference type="SUPFAM" id="SSF50156">
    <property type="entry name" value="PDZ domain-like"/>
    <property type="match status" value="1"/>
</dbReference>
<evidence type="ECO:0000313" key="15">
    <source>
        <dbReference type="Proteomes" id="UP001230051"/>
    </source>
</evidence>
<dbReference type="GO" id="GO:0016055">
    <property type="term" value="P:Wnt signaling pathway"/>
    <property type="evidence" value="ECO:0007669"/>
    <property type="project" value="UniProtKB-UniRule"/>
</dbReference>
<evidence type="ECO:0000256" key="4">
    <source>
        <dbReference type="ARBA" id="ARBA00022490"/>
    </source>
</evidence>
<dbReference type="Pfam" id="PF00595">
    <property type="entry name" value="PDZ"/>
    <property type="match status" value="1"/>
</dbReference>
<dbReference type="GO" id="GO:0014069">
    <property type="term" value="C:postsynaptic density"/>
    <property type="evidence" value="ECO:0007669"/>
    <property type="project" value="TreeGrafter"/>
</dbReference>
<dbReference type="SMART" id="SM00228">
    <property type="entry name" value="PDZ"/>
    <property type="match status" value="1"/>
</dbReference>
<evidence type="ECO:0000256" key="6">
    <source>
        <dbReference type="ARBA" id="ARBA00022687"/>
    </source>
</evidence>
<evidence type="ECO:0000256" key="2">
    <source>
        <dbReference type="ARBA" id="ARBA00004413"/>
    </source>
</evidence>
<dbReference type="GO" id="GO:0045197">
    <property type="term" value="P:establishment or maintenance of epithelial cell apical/basal polarity"/>
    <property type="evidence" value="ECO:0007669"/>
    <property type="project" value="TreeGrafter"/>
</dbReference>
<dbReference type="PANTHER" id="PTHR23119:SF50">
    <property type="entry name" value="PDZ DOMAIN-CONTAINING PROTEIN"/>
    <property type="match status" value="1"/>
</dbReference>
<dbReference type="GO" id="GO:0045211">
    <property type="term" value="C:postsynaptic membrane"/>
    <property type="evidence" value="ECO:0007669"/>
    <property type="project" value="TreeGrafter"/>
</dbReference>
<dbReference type="AlphaFoldDB" id="A0AAD8FTU4"/>
<evidence type="ECO:0000313" key="13">
    <source>
        <dbReference type="EMBL" id="KAK1152515.1"/>
    </source>
</evidence>
<evidence type="ECO:0000313" key="14">
    <source>
        <dbReference type="EMBL" id="KAK1157035.1"/>
    </source>
</evidence>
<dbReference type="InterPro" id="IPR036034">
    <property type="entry name" value="PDZ_sf"/>
</dbReference>
<protein>
    <recommendedName>
        <fullName evidence="10 11">Tax1-binding protein 3</fullName>
    </recommendedName>
</protein>
<name>A0AAD8FTU4_ACIOX</name>
<dbReference type="GO" id="GO:0005634">
    <property type="term" value="C:nucleus"/>
    <property type="evidence" value="ECO:0007669"/>
    <property type="project" value="UniProtKB-SubCell"/>
</dbReference>
<keyword evidence="5" id="KW-0597">Phosphoprotein</keyword>
<dbReference type="InterPro" id="IPR017268">
    <property type="entry name" value="Tax1-binding_p3"/>
</dbReference>
<dbReference type="GO" id="GO:0098609">
    <property type="term" value="P:cell-cell adhesion"/>
    <property type="evidence" value="ECO:0007669"/>
    <property type="project" value="TreeGrafter"/>
</dbReference>
<dbReference type="CDD" id="cd10822">
    <property type="entry name" value="PDZ_TAX1BP3-like"/>
    <property type="match status" value="1"/>
</dbReference>
<comment type="caution">
    <text evidence="14">The sequence shown here is derived from an EMBL/GenBank/DDBJ whole genome shotgun (WGS) entry which is preliminary data.</text>
</comment>
<keyword evidence="6 11" id="KW-0879">Wnt signaling pathway</keyword>
<dbReference type="PIRSF" id="PIRSF037712">
    <property type="entry name" value="Tax1-binding_p3"/>
    <property type="match status" value="1"/>
</dbReference>
<evidence type="ECO:0000259" key="12">
    <source>
        <dbReference type="PROSITE" id="PS50106"/>
    </source>
</evidence>
<keyword evidence="3" id="KW-1003">Cell membrane</keyword>
<keyword evidence="8 11" id="KW-0472">Membrane</keyword>
<evidence type="ECO:0000256" key="7">
    <source>
        <dbReference type="ARBA" id="ARBA00022990"/>
    </source>
</evidence>
<evidence type="ECO:0000256" key="5">
    <source>
        <dbReference type="ARBA" id="ARBA00022553"/>
    </source>
</evidence>
<dbReference type="PANTHER" id="PTHR23119">
    <property type="entry name" value="DISCS LARGE"/>
    <property type="match status" value="1"/>
</dbReference>
<dbReference type="GO" id="GO:0043113">
    <property type="term" value="P:receptor clustering"/>
    <property type="evidence" value="ECO:0007669"/>
    <property type="project" value="TreeGrafter"/>
</dbReference>
<dbReference type="GO" id="GO:0098968">
    <property type="term" value="P:neurotransmitter receptor transport postsynaptic membrane to endosome"/>
    <property type="evidence" value="ECO:0007669"/>
    <property type="project" value="TreeGrafter"/>
</dbReference>
<dbReference type="GO" id="GO:0005912">
    <property type="term" value="C:adherens junction"/>
    <property type="evidence" value="ECO:0007669"/>
    <property type="project" value="TreeGrafter"/>
</dbReference>
<proteinExistence type="predicted"/>
<dbReference type="Proteomes" id="UP001230051">
    <property type="component" value="Unassembled WGS sequence"/>
</dbReference>
<dbReference type="FunFam" id="2.30.42.10:FF:000121">
    <property type="entry name" value="Tax1-binding protein 3"/>
    <property type="match status" value="1"/>
</dbReference>
<keyword evidence="15" id="KW-1185">Reference proteome</keyword>
<dbReference type="GO" id="GO:0009966">
    <property type="term" value="P:regulation of signal transduction"/>
    <property type="evidence" value="ECO:0007669"/>
    <property type="project" value="UniProtKB-ARBA"/>
</dbReference>
<dbReference type="InterPro" id="IPR001478">
    <property type="entry name" value="PDZ"/>
</dbReference>
<evidence type="ECO:0000256" key="10">
    <source>
        <dbReference type="ARBA" id="ARBA00074913"/>
    </source>
</evidence>
<feature type="domain" description="PDZ" evidence="12">
    <location>
        <begin position="15"/>
        <end position="112"/>
    </location>
</feature>
<gene>
    <name evidence="14" type="primary">TAX1BP3</name>
    <name evidence="14" type="ORF">AOXY_G24595</name>
    <name evidence="13" type="ORF">AOXY_G31203</name>
</gene>
<keyword evidence="9 11" id="KW-0539">Nucleus</keyword>
<comment type="function">
    <text evidence="11">May regulate a number of protein-protein interactions by competing for PDZ domain binding sites.</text>
</comment>
<dbReference type="Gene3D" id="2.30.42.10">
    <property type="match status" value="1"/>
</dbReference>
<dbReference type="EMBL" id="JAGXEW010000046">
    <property type="protein sequence ID" value="KAK1152515.1"/>
    <property type="molecule type" value="Genomic_DNA"/>
</dbReference>
<dbReference type="PROSITE" id="PS50106">
    <property type="entry name" value="PDZ"/>
    <property type="match status" value="1"/>
</dbReference>
<evidence type="ECO:0000256" key="9">
    <source>
        <dbReference type="ARBA" id="ARBA00023242"/>
    </source>
</evidence>